<protein>
    <submittedName>
        <fullName evidence="2">Uncharacterized protein</fullName>
    </submittedName>
</protein>
<proteinExistence type="predicted"/>
<dbReference type="Proteomes" id="UP000266841">
    <property type="component" value="Unassembled WGS sequence"/>
</dbReference>
<reference evidence="2 3" key="1">
    <citation type="journal article" date="2012" name="Genome Biol.">
        <title>Genome and low-iron response of an oceanic diatom adapted to chronic iron limitation.</title>
        <authorList>
            <person name="Lommer M."/>
            <person name="Specht M."/>
            <person name="Roy A.S."/>
            <person name="Kraemer L."/>
            <person name="Andreson R."/>
            <person name="Gutowska M.A."/>
            <person name="Wolf J."/>
            <person name="Bergner S.V."/>
            <person name="Schilhabel M.B."/>
            <person name="Klostermeier U.C."/>
            <person name="Beiko R.G."/>
            <person name="Rosenstiel P."/>
            <person name="Hippler M."/>
            <person name="Laroche J."/>
        </authorList>
    </citation>
    <scope>NUCLEOTIDE SEQUENCE [LARGE SCALE GENOMIC DNA]</scope>
    <source>
        <strain evidence="2 3">CCMP1005</strain>
    </source>
</reference>
<keyword evidence="3" id="KW-1185">Reference proteome</keyword>
<dbReference type="SUPFAM" id="SSF53335">
    <property type="entry name" value="S-adenosyl-L-methionine-dependent methyltransferases"/>
    <property type="match status" value="1"/>
</dbReference>
<dbReference type="Pfam" id="PF06325">
    <property type="entry name" value="PrmA"/>
    <property type="match status" value="1"/>
</dbReference>
<feature type="region of interest" description="Disordered" evidence="1">
    <location>
        <begin position="275"/>
        <end position="299"/>
    </location>
</feature>
<dbReference type="EMBL" id="AGNL01003142">
    <property type="protein sequence ID" value="EJK75078.1"/>
    <property type="molecule type" value="Genomic_DNA"/>
</dbReference>
<dbReference type="AlphaFoldDB" id="K0T8J7"/>
<dbReference type="OrthoDB" id="41258at2759"/>
<accession>K0T8J7</accession>
<feature type="region of interest" description="Disordered" evidence="1">
    <location>
        <begin position="428"/>
        <end position="449"/>
    </location>
</feature>
<dbReference type="InterPro" id="IPR029063">
    <property type="entry name" value="SAM-dependent_MTases_sf"/>
</dbReference>
<dbReference type="CDD" id="cd02440">
    <property type="entry name" value="AdoMet_MTases"/>
    <property type="match status" value="1"/>
</dbReference>
<dbReference type="InterPro" id="IPR019410">
    <property type="entry name" value="Methyltransf_16"/>
</dbReference>
<organism evidence="2 3">
    <name type="scientific">Thalassiosira oceanica</name>
    <name type="common">Marine diatom</name>
    <dbReference type="NCBI Taxonomy" id="159749"/>
    <lineage>
        <taxon>Eukaryota</taxon>
        <taxon>Sar</taxon>
        <taxon>Stramenopiles</taxon>
        <taxon>Ochrophyta</taxon>
        <taxon>Bacillariophyta</taxon>
        <taxon>Coscinodiscophyceae</taxon>
        <taxon>Thalassiosirophycidae</taxon>
        <taxon>Thalassiosirales</taxon>
        <taxon>Thalassiosiraceae</taxon>
        <taxon>Thalassiosira</taxon>
    </lineage>
</organism>
<dbReference type="Gene3D" id="3.40.50.150">
    <property type="entry name" value="Vaccinia Virus protein VP39"/>
    <property type="match status" value="1"/>
</dbReference>
<feature type="compositionally biased region" description="Basic and acidic residues" evidence="1">
    <location>
        <begin position="282"/>
        <end position="291"/>
    </location>
</feature>
<evidence type="ECO:0000256" key="1">
    <source>
        <dbReference type="SAM" id="MobiDB-lite"/>
    </source>
</evidence>
<dbReference type="PANTHER" id="PTHR14614">
    <property type="entry name" value="HEPATOCELLULAR CARCINOMA-ASSOCIATED ANTIGEN"/>
    <property type="match status" value="1"/>
</dbReference>
<evidence type="ECO:0000313" key="3">
    <source>
        <dbReference type="Proteomes" id="UP000266841"/>
    </source>
</evidence>
<comment type="caution">
    <text evidence="2">The sequence shown here is derived from an EMBL/GenBank/DDBJ whole genome shotgun (WGS) entry which is preliminary data.</text>
</comment>
<name>K0T8J7_THAOC</name>
<gene>
    <name evidence="2" type="ORF">THAOC_03211</name>
</gene>
<evidence type="ECO:0000313" key="2">
    <source>
        <dbReference type="EMBL" id="EJK75078.1"/>
    </source>
</evidence>
<sequence length="748" mass="84671">MMKRKLRPLVITMSPERKQRITDMFSGLDEYFEPPVFTAGVSSRELRNRIKFLEHAYRAGLVPEAEWSEIRRAVKDQCCEVPDDDDSLSLSEMSEKRVARAASDNVHLIIDPFRYLEETQAPVEKGEDKKRYDCRSSKFTAIELWAKAKTLNRGRSVLACVMAHLMAMKTLVGDQDESACLGSADSSRFDFILEDNVRAFDGSGSECAKRIWQAVEASSSRECHLRYYGWLGSAPNLTWVFKKHIPRKAFNRAEGSDFSIFPLPTNEDFELDGIVSRSKPTRQRDKTKDSNESVPSFETPGGTAVWGTFAYTVSPKTYHTLVRRLQRDVGALMWKGKKMRCFVAKPIDKILPRHTRQEFGAQTIHLTSKVAFVRAPMLGSLLHPQWEVGFCTSTELQHGLSSNEDGKDVWDNVWLSDSEHELIAHRKESGEWRKPPSKMCPSPPPGKSSPQLPTTFLLLSVLSLILHEARSFRLSKCILSRPHRVRQNTLYGTQGGRRERRRLGNMNVRSRDVPLGDFNVTVWELEKPSELMQEWWAIDEDERSARVGDPFGVVSWPGSVVASKLLSEEDLTNATVLTLGAGVGVETQAAAILGARHVVATDINPLTLKLLKFGADCEERIEDGVVEAMRFDLFSNDPLPKSDVIIAADVLYNSRLAKRIGKRIHEAIVRSFDEGDAPVKLIVTDSQSFHGTDFLQEPELKDLNSMFKEESWEELRWEDTKCRFCGSGVMIDADQVYDVDVRTMKWGF</sequence>
<dbReference type="eggNOG" id="ENOG502R15V">
    <property type="taxonomic scope" value="Eukaryota"/>
</dbReference>